<dbReference type="Proteomes" id="UP001431783">
    <property type="component" value="Unassembled WGS sequence"/>
</dbReference>
<name>A0AAW1V7H1_9CUCU</name>
<reference evidence="1 2" key="1">
    <citation type="submission" date="2023-03" db="EMBL/GenBank/DDBJ databases">
        <title>Genome insight into feeding habits of ladybird beetles.</title>
        <authorList>
            <person name="Li H.-S."/>
            <person name="Huang Y.-H."/>
            <person name="Pang H."/>
        </authorList>
    </citation>
    <scope>NUCLEOTIDE SEQUENCE [LARGE SCALE GENOMIC DNA]</scope>
    <source>
        <strain evidence="1">SYSU_2023b</strain>
        <tissue evidence="1">Whole body</tissue>
    </source>
</reference>
<evidence type="ECO:0000313" key="2">
    <source>
        <dbReference type="Proteomes" id="UP001431783"/>
    </source>
</evidence>
<evidence type="ECO:0000313" key="1">
    <source>
        <dbReference type="EMBL" id="KAK9891657.1"/>
    </source>
</evidence>
<sequence length="122" mass="14230">MKTQYSLSCQDITRINYGHPLFLNGSKALLTNFEIGERSSLRKITKIRNPKNPLFNPSNELLYETTQIEPIIDRINGLSKKFINRENNKNIILPLLHEYNRVNPPKRKLPVTPLFEHLCTLE</sequence>
<accession>A0AAW1V7H1</accession>
<dbReference type="EMBL" id="JARQZJ010000129">
    <property type="protein sequence ID" value="KAK9891657.1"/>
    <property type="molecule type" value="Genomic_DNA"/>
</dbReference>
<protein>
    <submittedName>
        <fullName evidence="1">Uncharacterized protein</fullName>
    </submittedName>
</protein>
<comment type="caution">
    <text evidence="1">The sequence shown here is derived from an EMBL/GenBank/DDBJ whole genome shotgun (WGS) entry which is preliminary data.</text>
</comment>
<dbReference type="AlphaFoldDB" id="A0AAW1V7H1"/>
<organism evidence="1 2">
    <name type="scientific">Henosepilachna vigintioctopunctata</name>
    <dbReference type="NCBI Taxonomy" id="420089"/>
    <lineage>
        <taxon>Eukaryota</taxon>
        <taxon>Metazoa</taxon>
        <taxon>Ecdysozoa</taxon>
        <taxon>Arthropoda</taxon>
        <taxon>Hexapoda</taxon>
        <taxon>Insecta</taxon>
        <taxon>Pterygota</taxon>
        <taxon>Neoptera</taxon>
        <taxon>Endopterygota</taxon>
        <taxon>Coleoptera</taxon>
        <taxon>Polyphaga</taxon>
        <taxon>Cucujiformia</taxon>
        <taxon>Coccinelloidea</taxon>
        <taxon>Coccinellidae</taxon>
        <taxon>Epilachninae</taxon>
        <taxon>Epilachnini</taxon>
        <taxon>Henosepilachna</taxon>
    </lineage>
</organism>
<keyword evidence="2" id="KW-1185">Reference proteome</keyword>
<gene>
    <name evidence="1" type="ORF">WA026_015625</name>
</gene>
<proteinExistence type="predicted"/>